<dbReference type="AlphaFoldDB" id="A0A8I0PU40"/>
<comment type="caution">
    <text evidence="1">The sequence shown here is derived from an EMBL/GenBank/DDBJ whole genome shotgun (WGS) entry which is preliminary data.</text>
</comment>
<evidence type="ECO:0000313" key="2">
    <source>
        <dbReference type="Proteomes" id="UP000650477"/>
    </source>
</evidence>
<gene>
    <name evidence="1" type="ORF">CYG68_08690</name>
</gene>
<evidence type="ECO:0000313" key="1">
    <source>
        <dbReference type="EMBL" id="MBE8612496.1"/>
    </source>
</evidence>
<name>A0A8I0PU40_MORMO</name>
<organism evidence="1 2">
    <name type="scientific">Morganella morganii</name>
    <name type="common">Proteus morganii</name>
    <dbReference type="NCBI Taxonomy" id="582"/>
    <lineage>
        <taxon>Bacteria</taxon>
        <taxon>Pseudomonadati</taxon>
        <taxon>Pseudomonadota</taxon>
        <taxon>Gammaproteobacteria</taxon>
        <taxon>Enterobacterales</taxon>
        <taxon>Morganellaceae</taxon>
        <taxon>Morganella</taxon>
    </lineage>
</organism>
<dbReference type="Proteomes" id="UP000650477">
    <property type="component" value="Unassembled WGS sequence"/>
</dbReference>
<protein>
    <submittedName>
        <fullName evidence="1">Uncharacterized protein</fullName>
    </submittedName>
</protein>
<proteinExistence type="predicted"/>
<accession>A0A8I0PU40</accession>
<reference evidence="1" key="1">
    <citation type="submission" date="2017-12" db="EMBL/GenBank/DDBJ databases">
        <title>Genome sequencing and analysis.</title>
        <authorList>
            <person name="Huang Y.-T."/>
        </authorList>
    </citation>
    <scope>NUCLEOTIDE SEQUENCE</scope>
    <source>
        <strain evidence="1">VGH116</strain>
    </source>
</reference>
<dbReference type="EMBL" id="PKLF01000007">
    <property type="protein sequence ID" value="MBE8612496.1"/>
    <property type="molecule type" value="Genomic_DNA"/>
</dbReference>
<sequence length="64" mass="7146">MSLSYSNALIVANGKKPHTALVLNDNEVIDTVAAYMKKGRTCRPLGKLLFSTCRIINQLYYLLT</sequence>